<name>A0A2M3ZRY4_9DIPT</name>
<feature type="region of interest" description="Disordered" evidence="1">
    <location>
        <begin position="140"/>
        <end position="163"/>
    </location>
</feature>
<dbReference type="EMBL" id="GGFM01010504">
    <property type="protein sequence ID" value="MBW31255.1"/>
    <property type="molecule type" value="Transcribed_RNA"/>
</dbReference>
<accession>A0A2M3ZRY4</accession>
<organism evidence="2">
    <name type="scientific">Anopheles braziliensis</name>
    <dbReference type="NCBI Taxonomy" id="58242"/>
    <lineage>
        <taxon>Eukaryota</taxon>
        <taxon>Metazoa</taxon>
        <taxon>Ecdysozoa</taxon>
        <taxon>Arthropoda</taxon>
        <taxon>Hexapoda</taxon>
        <taxon>Insecta</taxon>
        <taxon>Pterygota</taxon>
        <taxon>Neoptera</taxon>
        <taxon>Endopterygota</taxon>
        <taxon>Diptera</taxon>
        <taxon>Nematocera</taxon>
        <taxon>Culicoidea</taxon>
        <taxon>Culicidae</taxon>
        <taxon>Anophelinae</taxon>
        <taxon>Anopheles</taxon>
    </lineage>
</organism>
<evidence type="ECO:0000256" key="1">
    <source>
        <dbReference type="SAM" id="MobiDB-lite"/>
    </source>
</evidence>
<protein>
    <submittedName>
        <fullName evidence="2">Putative secreted peptide</fullName>
    </submittedName>
</protein>
<sequence length="205" mass="21104">MNGLVLCISGLATSPAHSASKGSPAFSDFALLCNEGARLGEGETFFTICPSHCSGLGNGEAVSIGTTAVLLPLLLLAADVDALGITVLANPPIGMLARVELLLVLSEAVVLLLPLVFRRLDISRVCCLFSGEIDRGGMFGRTESTAGTEAEGRATLSAPDSTAGPYPTPFEEDIALATIVVLEVMLVVLVTDATAADLLCSSLLR</sequence>
<dbReference type="AlphaFoldDB" id="A0A2M3ZRY4"/>
<evidence type="ECO:0000313" key="2">
    <source>
        <dbReference type="EMBL" id="MBW31255.1"/>
    </source>
</evidence>
<proteinExistence type="predicted"/>
<reference evidence="2" key="1">
    <citation type="submission" date="2018-01" db="EMBL/GenBank/DDBJ databases">
        <title>An insight into the sialome of Amazonian anophelines.</title>
        <authorList>
            <person name="Ribeiro J.M."/>
            <person name="Scarpassa V."/>
            <person name="Calvo E."/>
        </authorList>
    </citation>
    <scope>NUCLEOTIDE SEQUENCE</scope>
    <source>
        <tissue evidence="2">Salivary glands</tissue>
    </source>
</reference>